<evidence type="ECO:0000313" key="1">
    <source>
        <dbReference type="EMBL" id="GFH27992.1"/>
    </source>
</evidence>
<organism evidence="1 2">
    <name type="scientific">Haematococcus lacustris</name>
    <name type="common">Green alga</name>
    <name type="synonym">Haematococcus pluvialis</name>
    <dbReference type="NCBI Taxonomy" id="44745"/>
    <lineage>
        <taxon>Eukaryota</taxon>
        <taxon>Viridiplantae</taxon>
        <taxon>Chlorophyta</taxon>
        <taxon>core chlorophytes</taxon>
        <taxon>Chlorophyceae</taxon>
        <taxon>CS clade</taxon>
        <taxon>Chlamydomonadales</taxon>
        <taxon>Haematococcaceae</taxon>
        <taxon>Haematococcus</taxon>
    </lineage>
</organism>
<evidence type="ECO:0000313" key="2">
    <source>
        <dbReference type="Proteomes" id="UP000485058"/>
    </source>
</evidence>
<gene>
    <name evidence="1" type="ORF">HaLaN_26399</name>
</gene>
<keyword evidence="2" id="KW-1185">Reference proteome</keyword>
<name>A0A6A0A649_HAELA</name>
<proteinExistence type="predicted"/>
<protein>
    <submittedName>
        <fullName evidence="1">Uncharacterized protein</fullName>
    </submittedName>
</protein>
<comment type="caution">
    <text evidence="1">The sequence shown here is derived from an EMBL/GenBank/DDBJ whole genome shotgun (WGS) entry which is preliminary data.</text>
</comment>
<dbReference type="Proteomes" id="UP000485058">
    <property type="component" value="Unassembled WGS sequence"/>
</dbReference>
<accession>A0A6A0A649</accession>
<sequence>MENDMEWGSMVRRKCHRRPQCLEKRCTQ</sequence>
<reference evidence="1 2" key="1">
    <citation type="submission" date="2020-02" db="EMBL/GenBank/DDBJ databases">
        <title>Draft genome sequence of Haematococcus lacustris strain NIES-144.</title>
        <authorList>
            <person name="Morimoto D."/>
            <person name="Nakagawa S."/>
            <person name="Yoshida T."/>
            <person name="Sawayama S."/>
        </authorList>
    </citation>
    <scope>NUCLEOTIDE SEQUENCE [LARGE SCALE GENOMIC DNA]</scope>
    <source>
        <strain evidence="1 2">NIES-144</strain>
    </source>
</reference>
<dbReference type="AlphaFoldDB" id="A0A6A0A649"/>
<feature type="non-terminal residue" evidence="1">
    <location>
        <position position="1"/>
    </location>
</feature>
<dbReference type="EMBL" id="BLLF01003702">
    <property type="protein sequence ID" value="GFH27992.1"/>
    <property type="molecule type" value="Genomic_DNA"/>
</dbReference>